<feature type="region of interest" description="Disordered" evidence="1">
    <location>
        <begin position="224"/>
        <end position="255"/>
    </location>
</feature>
<proteinExistence type="predicted"/>
<gene>
    <name evidence="2" type="ORF">TWF694_004780</name>
</gene>
<feature type="compositionally biased region" description="Acidic residues" evidence="1">
    <location>
        <begin position="226"/>
        <end position="246"/>
    </location>
</feature>
<organism evidence="2 3">
    <name type="scientific">Orbilia ellipsospora</name>
    <dbReference type="NCBI Taxonomy" id="2528407"/>
    <lineage>
        <taxon>Eukaryota</taxon>
        <taxon>Fungi</taxon>
        <taxon>Dikarya</taxon>
        <taxon>Ascomycota</taxon>
        <taxon>Pezizomycotina</taxon>
        <taxon>Orbiliomycetes</taxon>
        <taxon>Orbiliales</taxon>
        <taxon>Orbiliaceae</taxon>
        <taxon>Orbilia</taxon>
    </lineage>
</organism>
<feature type="region of interest" description="Disordered" evidence="1">
    <location>
        <begin position="504"/>
        <end position="523"/>
    </location>
</feature>
<evidence type="ECO:0000313" key="2">
    <source>
        <dbReference type="EMBL" id="KAK6527800.1"/>
    </source>
</evidence>
<dbReference type="InterPro" id="IPR027796">
    <property type="entry name" value="OTT_1508_deam-like"/>
</dbReference>
<feature type="region of interest" description="Disordered" evidence="1">
    <location>
        <begin position="1"/>
        <end position="22"/>
    </location>
</feature>
<dbReference type="Pfam" id="PF14441">
    <property type="entry name" value="OTT_1508_deam"/>
    <property type="match status" value="1"/>
</dbReference>
<dbReference type="EMBL" id="JAVHJO010000015">
    <property type="protein sequence ID" value="KAK6527800.1"/>
    <property type="molecule type" value="Genomic_DNA"/>
</dbReference>
<accession>A0AAV9WYD3</accession>
<evidence type="ECO:0000313" key="3">
    <source>
        <dbReference type="Proteomes" id="UP001365542"/>
    </source>
</evidence>
<comment type="caution">
    <text evidence="2">The sequence shown here is derived from an EMBL/GenBank/DDBJ whole genome shotgun (WGS) entry which is preliminary data.</text>
</comment>
<reference evidence="2 3" key="1">
    <citation type="submission" date="2019-10" db="EMBL/GenBank/DDBJ databases">
        <authorList>
            <person name="Palmer J.M."/>
        </authorList>
    </citation>
    <scope>NUCLEOTIDE SEQUENCE [LARGE SCALE GENOMIC DNA]</scope>
    <source>
        <strain evidence="2 3">TWF694</strain>
    </source>
</reference>
<dbReference type="AlphaFoldDB" id="A0AAV9WYD3"/>
<keyword evidence="3" id="KW-1185">Reference proteome</keyword>
<protein>
    <submittedName>
        <fullName evidence="2">Uncharacterized protein</fullName>
    </submittedName>
</protein>
<evidence type="ECO:0000256" key="1">
    <source>
        <dbReference type="SAM" id="MobiDB-lite"/>
    </source>
</evidence>
<feature type="compositionally biased region" description="Basic residues" evidence="1">
    <location>
        <begin position="1"/>
        <end position="10"/>
    </location>
</feature>
<name>A0AAV9WYD3_9PEZI</name>
<dbReference type="Proteomes" id="UP001365542">
    <property type="component" value="Unassembled WGS sequence"/>
</dbReference>
<feature type="compositionally biased region" description="Acidic residues" evidence="1">
    <location>
        <begin position="514"/>
        <end position="523"/>
    </location>
</feature>
<sequence>MLDTKRRKPKIMPPTDTPPELWVEDIQAESTTSSIPRSSLQSYDSLLSSTLSRSHLYQPHTLSLPFLLHTLHSLEPHPTSFSSRAKNVNPSDMSHSVETDVKLASSLAHIMVTAEGKDASAAVTMRVLSDRVQVFVATDGETDRGKFEDYLYNLVAVVSKIAHGVYNEKRWKGEKRLLKVILKGCMERIKERLKKLGDAAWAKGLAPLTEGEIVDWDQMLEFSDGHEDEESESEDDDTDRSDEEFQGVELNWESEPTNGVNGDTFSIEHYQQAIDQTKKGMLLFLTAIRKLPKRPSWMRIARFMMLARIMVRDRELLRPHIEFTDKQIKIAGQVGRYLDVVDMIIRKAHSPTTRRLMRKINVTEVPYPSNQLPPTLSPTPTTTLQVLNTVELEHFNSVSITPEALSLAYPNFRDTPWTYDPNEPKIHPELILATFISSKIKSLNLPYLAMGISKPSCWACDVYLDFVHQAMVDSHENSFFADQVYKNGCSGYIVGGEKWCFPPRTTNNKRKEGESDDEEDEELNGVEERVCAVMEEAVVRVVRKVRQFVWRDVGLEHQGLTGIAIGIEFGR</sequence>